<reference evidence="1 2" key="1">
    <citation type="submission" date="2020-02" db="EMBL/GenBank/DDBJ databases">
        <title>Draft genome sequence of Lactococcus sp. Hs20B0-1.</title>
        <authorList>
            <person name="Noda S."/>
            <person name="Yuki M."/>
            <person name="Ohkuma M."/>
        </authorList>
    </citation>
    <scope>NUCLEOTIDE SEQUENCE [LARGE SCALE GENOMIC DNA]</scope>
    <source>
        <strain evidence="1 2">Hs20B0-1</strain>
    </source>
</reference>
<proteinExistence type="predicted"/>
<dbReference type="AlphaFoldDB" id="A0A6A0B9G0"/>
<comment type="caution">
    <text evidence="1">The sequence shown here is derived from an EMBL/GenBank/DDBJ whole genome shotgun (WGS) entry which is preliminary data.</text>
</comment>
<dbReference type="RefSeq" id="WP_172357537.1">
    <property type="nucleotide sequence ID" value="NZ_BLLH01000011.1"/>
</dbReference>
<protein>
    <submittedName>
        <fullName evidence="1">Uncharacterized protein</fullName>
    </submittedName>
</protein>
<keyword evidence="2" id="KW-1185">Reference proteome</keyword>
<dbReference type="EMBL" id="BLLH01000011">
    <property type="protein sequence ID" value="GFH41253.1"/>
    <property type="molecule type" value="Genomic_DNA"/>
</dbReference>
<organism evidence="1 2">
    <name type="scientific">Pseudolactococcus insecticola</name>
    <dbReference type="NCBI Taxonomy" id="2709158"/>
    <lineage>
        <taxon>Bacteria</taxon>
        <taxon>Bacillati</taxon>
        <taxon>Bacillota</taxon>
        <taxon>Bacilli</taxon>
        <taxon>Lactobacillales</taxon>
        <taxon>Streptococcaceae</taxon>
        <taxon>Pseudolactococcus</taxon>
    </lineage>
</organism>
<dbReference type="Proteomes" id="UP000475928">
    <property type="component" value="Unassembled WGS sequence"/>
</dbReference>
<accession>A0A6A0B9G0</accession>
<gene>
    <name evidence="1" type="ORF">Hs20B_16510</name>
</gene>
<evidence type="ECO:0000313" key="2">
    <source>
        <dbReference type="Proteomes" id="UP000475928"/>
    </source>
</evidence>
<sequence>MADSKFIPQEQNPQNFPFDSPQELAHLATSAGLSVKAYMQLYFDNLYEAQTNYWYTAKRFRAKIEYVSGERNNAGLTTFTIHYYYGNDYEKKSEVRIIGVQEDNNIHGTLDIGKRAKELSQRTLGTSLQETPEVYLVQAYAKNRYQNIIDVMTVEEAPKGK</sequence>
<name>A0A6A0B9G0_9LACT</name>
<evidence type="ECO:0000313" key="1">
    <source>
        <dbReference type="EMBL" id="GFH41253.1"/>
    </source>
</evidence>